<reference evidence="3" key="2">
    <citation type="submission" date="2021-04" db="EMBL/GenBank/DDBJ databases">
        <authorList>
            <person name="Gilroy R."/>
        </authorList>
    </citation>
    <scope>NUCLEOTIDE SEQUENCE</scope>
    <source>
        <strain evidence="3">G3-2149</strain>
    </source>
</reference>
<dbReference type="EMBL" id="JAHLFU010000182">
    <property type="protein sequence ID" value="MBU3853868.1"/>
    <property type="molecule type" value="Genomic_DNA"/>
</dbReference>
<gene>
    <name evidence="3" type="ORF">H9789_08670</name>
</gene>
<keyword evidence="2" id="KW-0732">Signal</keyword>
<evidence type="ECO:0000313" key="4">
    <source>
        <dbReference type="Proteomes" id="UP000823865"/>
    </source>
</evidence>
<keyword evidence="1" id="KW-0472">Membrane</keyword>
<feature type="transmembrane region" description="Helical" evidence="1">
    <location>
        <begin position="218"/>
        <end position="238"/>
    </location>
</feature>
<name>A0A9E2L9S2_9BACT</name>
<keyword evidence="1" id="KW-1133">Transmembrane helix</keyword>
<reference evidence="3" key="1">
    <citation type="journal article" date="2021" name="PeerJ">
        <title>Extensive microbial diversity within the chicken gut microbiome revealed by metagenomics and culture.</title>
        <authorList>
            <person name="Gilroy R."/>
            <person name="Ravi A."/>
            <person name="Getino M."/>
            <person name="Pursley I."/>
            <person name="Horton D.L."/>
            <person name="Alikhan N.F."/>
            <person name="Baker D."/>
            <person name="Gharbi K."/>
            <person name="Hall N."/>
            <person name="Watson M."/>
            <person name="Adriaenssens E.M."/>
            <person name="Foster-Nyarko E."/>
            <person name="Jarju S."/>
            <person name="Secka A."/>
            <person name="Antonio M."/>
            <person name="Oren A."/>
            <person name="Chaudhuri R.R."/>
            <person name="La Ragione R."/>
            <person name="Hildebrand F."/>
            <person name="Pallen M.J."/>
        </authorList>
    </citation>
    <scope>NUCLEOTIDE SEQUENCE</scope>
    <source>
        <strain evidence="3">G3-2149</strain>
    </source>
</reference>
<evidence type="ECO:0000256" key="2">
    <source>
        <dbReference type="SAM" id="SignalP"/>
    </source>
</evidence>
<feature type="transmembrane region" description="Helical" evidence="1">
    <location>
        <begin position="250"/>
        <end position="268"/>
    </location>
</feature>
<keyword evidence="1" id="KW-0812">Transmembrane</keyword>
<feature type="transmembrane region" description="Helical" evidence="1">
    <location>
        <begin position="167"/>
        <end position="187"/>
    </location>
</feature>
<proteinExistence type="predicted"/>
<feature type="signal peptide" evidence="2">
    <location>
        <begin position="1"/>
        <end position="19"/>
    </location>
</feature>
<evidence type="ECO:0000313" key="3">
    <source>
        <dbReference type="EMBL" id="MBU3853868.1"/>
    </source>
</evidence>
<accession>A0A9E2L9S2</accession>
<organism evidence="3 4">
    <name type="scientific">Candidatus Paraprevotella stercoravium</name>
    <dbReference type="NCBI Taxonomy" id="2838725"/>
    <lineage>
        <taxon>Bacteria</taxon>
        <taxon>Pseudomonadati</taxon>
        <taxon>Bacteroidota</taxon>
        <taxon>Bacteroidia</taxon>
        <taxon>Bacteroidales</taxon>
        <taxon>Prevotellaceae</taxon>
        <taxon>Paraprevotella</taxon>
    </lineage>
</organism>
<protein>
    <submittedName>
        <fullName evidence="3">Uncharacterized protein</fullName>
    </submittedName>
</protein>
<sequence length="375" mass="43505">MRSKLLLFLTILFMGYFQAFGQVDSGGTYPKDFFTETDSVKPDFLQLLYPHQEVEDTAYCTLSVYLPNKFEERYVRIYLECDRKPDHVPPVLVIDGREMKCTSRTSSLTVQNGVKTNRYGYWYYFEPVDNGSFICRTRNLTFNQVSYDDKLLFSVTSLPEGGQHLSAVNLILVMAICFGSGYLILWLRYHREADEGLAAFVLRTQRLPLSVSWASTHFMVPLLLFGVAACLILSPFLTNLREARFAILDYRMGAILFLLALGLFLYFIQNCKLRFREVSTTLNDDEIFEAFKSVGQKYQWTIDHAGMDCLVAHTNRRFWTPTWGEQIFLVFDQGRFWINSVNDLTERSCLFSYGRTERNICLVIEAIREKEGHLK</sequence>
<evidence type="ECO:0000256" key="1">
    <source>
        <dbReference type="SAM" id="Phobius"/>
    </source>
</evidence>
<dbReference type="AlphaFoldDB" id="A0A9E2L9S2"/>
<comment type="caution">
    <text evidence="3">The sequence shown here is derived from an EMBL/GenBank/DDBJ whole genome shotgun (WGS) entry which is preliminary data.</text>
</comment>
<feature type="chain" id="PRO_5039074819" evidence="2">
    <location>
        <begin position="20"/>
        <end position="375"/>
    </location>
</feature>
<dbReference type="Proteomes" id="UP000823865">
    <property type="component" value="Unassembled WGS sequence"/>
</dbReference>